<dbReference type="EnsemblMetazoa" id="PPA31509.1">
    <property type="protein sequence ID" value="PPA31509.1"/>
    <property type="gene ID" value="WBGene00204374"/>
</dbReference>
<keyword evidence="2" id="KW-1185">Reference proteome</keyword>
<dbReference type="AlphaFoldDB" id="A0A2A6BK76"/>
<dbReference type="Pfam" id="PF01431">
    <property type="entry name" value="Peptidase_M13"/>
    <property type="match status" value="1"/>
</dbReference>
<accession>A0A8R1YIZ7</accession>
<dbReference type="GO" id="GO:0004222">
    <property type="term" value="F:metalloendopeptidase activity"/>
    <property type="evidence" value="ECO:0000318"/>
    <property type="project" value="GO_Central"/>
</dbReference>
<accession>A0A2A6BK76</accession>
<dbReference type="InterPro" id="IPR018497">
    <property type="entry name" value="Peptidase_M13_C"/>
</dbReference>
<gene>
    <name evidence="1" type="primary">WBGene00204374</name>
</gene>
<evidence type="ECO:0000313" key="2">
    <source>
        <dbReference type="Proteomes" id="UP000005239"/>
    </source>
</evidence>
<dbReference type="PROSITE" id="PS51885">
    <property type="entry name" value="NEPRILYSIN"/>
    <property type="match status" value="1"/>
</dbReference>
<reference evidence="1" key="2">
    <citation type="submission" date="2022-06" db="UniProtKB">
        <authorList>
            <consortium name="EnsemblMetazoa"/>
        </authorList>
    </citation>
    <scope>IDENTIFICATION</scope>
    <source>
        <strain evidence="1">PS312</strain>
    </source>
</reference>
<dbReference type="GO" id="GO:0005886">
    <property type="term" value="C:plasma membrane"/>
    <property type="evidence" value="ECO:0000318"/>
    <property type="project" value="GO_Central"/>
</dbReference>
<dbReference type="Proteomes" id="UP000005239">
    <property type="component" value="Unassembled WGS sequence"/>
</dbReference>
<dbReference type="OrthoDB" id="5799049at2759"/>
<dbReference type="InterPro" id="IPR024079">
    <property type="entry name" value="MetalloPept_cat_dom_sf"/>
</dbReference>
<evidence type="ECO:0000313" key="1">
    <source>
        <dbReference type="EnsemblMetazoa" id="PPA31509.1"/>
    </source>
</evidence>
<dbReference type="PANTHER" id="PTHR11733">
    <property type="entry name" value="ZINC METALLOPROTEASE FAMILY M13 NEPRILYSIN-RELATED"/>
    <property type="match status" value="1"/>
</dbReference>
<dbReference type="Gene3D" id="3.40.390.10">
    <property type="entry name" value="Collagenase (Catalytic Domain)"/>
    <property type="match status" value="1"/>
</dbReference>
<organism evidence="1 2">
    <name type="scientific">Pristionchus pacificus</name>
    <name type="common">Parasitic nematode worm</name>
    <dbReference type="NCBI Taxonomy" id="54126"/>
    <lineage>
        <taxon>Eukaryota</taxon>
        <taxon>Metazoa</taxon>
        <taxon>Ecdysozoa</taxon>
        <taxon>Nematoda</taxon>
        <taxon>Chromadorea</taxon>
        <taxon>Rhabditida</taxon>
        <taxon>Rhabditina</taxon>
        <taxon>Diplogasteromorpha</taxon>
        <taxon>Diplogasteroidea</taxon>
        <taxon>Neodiplogasteridae</taxon>
        <taxon>Pristionchus</taxon>
    </lineage>
</organism>
<protein>
    <submittedName>
        <fullName evidence="1">Peptidase</fullName>
    </submittedName>
</protein>
<sequence>MLLPLILFLFPSTSADFASDHVHRFLNQSVNPCDNFYRHVCSINMDVNDTVWTKSENFYKNLASQLKTRTLNNPVMNDITKAREALNCTFDADVYSTLLRERCSRDFNCYFNEFLYFYTLYNATTTNVDDSLKFYSTHGNKTNQNITQSMRATSRMVELLYKNSNRFAYTGLNDRLFVMEFLNNGSTDLANVNIGIEKIHNLAKKMKEVILRRFQETSWMHGINEFGFSILGQYMTIHGEFVFFTDFDHFDRNLTTLRKISRDMTSKYFDYSPRQDNLITFCMQYGETGVQVLERFFTRVKQNTLRRCSGLSKKLQMFSLKKHGMRVYNAFNYVDASMIVFLAPIFYPLNENSTESTMNRSEEYKKETECIIQHYNQSCTLFAETECISGSKTLSEDGPDLEGARAAYELLRKEFTPEQLMELEYPDLQITREQNFFYSIGMRWCRDLAKQEFKGPLSPDNIRVNSLVSQMPDFSRVFACQTDDLLYSEPDGVCYLFGKNATGAKRSSSVDVKKNQNTSTPIVKTLDEAFILLGN</sequence>
<dbReference type="PANTHER" id="PTHR11733:SF208">
    <property type="entry name" value="PEPTIDASE M13 C-TERMINAL DOMAIN-CONTAINING PROTEIN"/>
    <property type="match status" value="1"/>
</dbReference>
<proteinExistence type="predicted"/>
<reference evidence="2" key="1">
    <citation type="journal article" date="2008" name="Nat. Genet.">
        <title>The Pristionchus pacificus genome provides a unique perspective on nematode lifestyle and parasitism.</title>
        <authorList>
            <person name="Dieterich C."/>
            <person name="Clifton S.W."/>
            <person name="Schuster L.N."/>
            <person name="Chinwalla A."/>
            <person name="Delehaunty K."/>
            <person name="Dinkelacker I."/>
            <person name="Fulton L."/>
            <person name="Fulton R."/>
            <person name="Godfrey J."/>
            <person name="Minx P."/>
            <person name="Mitreva M."/>
            <person name="Roeseler W."/>
            <person name="Tian H."/>
            <person name="Witte H."/>
            <person name="Yang S.P."/>
            <person name="Wilson R.K."/>
            <person name="Sommer R.J."/>
        </authorList>
    </citation>
    <scope>NUCLEOTIDE SEQUENCE [LARGE SCALE GENOMIC DNA]</scope>
    <source>
        <strain evidence="2">PS312</strain>
    </source>
</reference>
<dbReference type="InterPro" id="IPR000718">
    <property type="entry name" value="Peptidase_M13"/>
</dbReference>
<name>A0A2A6BK76_PRIPA</name>
<dbReference type="GO" id="GO:0016485">
    <property type="term" value="P:protein processing"/>
    <property type="evidence" value="ECO:0000318"/>
    <property type="project" value="GO_Central"/>
</dbReference>
<dbReference type="SUPFAM" id="SSF55486">
    <property type="entry name" value="Metalloproteases ('zincins'), catalytic domain"/>
    <property type="match status" value="1"/>
</dbReference>